<dbReference type="GO" id="GO:0008273">
    <property type="term" value="F:calcium, potassium:sodium antiporter activity"/>
    <property type="evidence" value="ECO:0007669"/>
    <property type="project" value="TreeGrafter"/>
</dbReference>
<evidence type="ECO:0000313" key="7">
    <source>
        <dbReference type="EMBL" id="PJE64363.1"/>
    </source>
</evidence>
<dbReference type="InterPro" id="IPR004481">
    <property type="entry name" value="K/Na/Ca-exchanger"/>
</dbReference>
<feature type="transmembrane region" description="Helical" evidence="5">
    <location>
        <begin position="214"/>
        <end position="237"/>
    </location>
</feature>
<dbReference type="InterPro" id="IPR004837">
    <property type="entry name" value="NaCa_Exmemb"/>
</dbReference>
<dbReference type="Proteomes" id="UP000229098">
    <property type="component" value="Unassembled WGS sequence"/>
</dbReference>
<evidence type="ECO:0000256" key="4">
    <source>
        <dbReference type="ARBA" id="ARBA00023136"/>
    </source>
</evidence>
<sequence length="328" mass="36276">MAVFYLFIFILSSVVLAVAGNWLVRSLSRIAHYFKWQEFIAAFFIMSFAVSVPELFIGVSAALTGIPELSFGNIIGANIIHFTLAISLAALVLGKLEFEKENMRVSVDFTIIFALFPFLLMLDNNLSRGDGVILIASFFIYSIWVFSKKERFSEFYMSRKRKDAVHYGYTGSPIKQFRQFINDGGMFIVGIVLLLASAQGIVSSASFFAGMFHLPLVVVGVFIVGLGTALPETYFAVASARRGNGWMVVGNLLGSTVFTASFVLGVVALIHPIVITNFSPYIIARIFLIMSAIAFLHFSRTGRVITSREALFLLMLYVLFVITQLVVG</sequence>
<keyword evidence="4 5" id="KW-0472">Membrane</keyword>
<accession>A0A2M8KWV2</accession>
<feature type="transmembrane region" description="Helical" evidence="5">
    <location>
        <begin position="105"/>
        <end position="122"/>
    </location>
</feature>
<feature type="transmembrane region" description="Helical" evidence="5">
    <location>
        <begin position="6"/>
        <end position="27"/>
    </location>
</feature>
<feature type="transmembrane region" description="Helical" evidence="5">
    <location>
        <begin position="185"/>
        <end position="208"/>
    </location>
</feature>
<evidence type="ECO:0000256" key="3">
    <source>
        <dbReference type="ARBA" id="ARBA00022989"/>
    </source>
</evidence>
<organism evidence="7 8">
    <name type="scientific">Candidatus Ryanbacteria bacterium CG10_big_fil_rev_8_21_14_0_10_43_42</name>
    <dbReference type="NCBI Taxonomy" id="1974864"/>
    <lineage>
        <taxon>Bacteria</taxon>
        <taxon>Candidatus Ryaniibacteriota</taxon>
    </lineage>
</organism>
<dbReference type="EMBL" id="PFEF01000006">
    <property type="protein sequence ID" value="PJE64363.1"/>
    <property type="molecule type" value="Genomic_DNA"/>
</dbReference>
<dbReference type="InterPro" id="IPR044880">
    <property type="entry name" value="NCX_ion-bd_dom_sf"/>
</dbReference>
<reference evidence="8" key="1">
    <citation type="submission" date="2017-09" db="EMBL/GenBank/DDBJ databases">
        <title>Depth-based differentiation of microbial function through sediment-hosted aquifers and enrichment of novel symbionts in the deep terrestrial subsurface.</title>
        <authorList>
            <person name="Probst A.J."/>
            <person name="Ladd B."/>
            <person name="Jarett J.K."/>
            <person name="Geller-Mcgrath D.E."/>
            <person name="Sieber C.M.K."/>
            <person name="Emerson J.B."/>
            <person name="Anantharaman K."/>
            <person name="Thomas B.C."/>
            <person name="Malmstrom R."/>
            <person name="Stieglmeier M."/>
            <person name="Klingl A."/>
            <person name="Woyke T."/>
            <person name="Ryan C.M."/>
            <person name="Banfield J.F."/>
        </authorList>
    </citation>
    <scope>NUCLEOTIDE SEQUENCE [LARGE SCALE GENOMIC DNA]</scope>
</reference>
<feature type="transmembrane region" description="Helical" evidence="5">
    <location>
        <begin position="281"/>
        <end position="298"/>
    </location>
</feature>
<feature type="transmembrane region" description="Helical" evidence="5">
    <location>
        <begin position="310"/>
        <end position="327"/>
    </location>
</feature>
<protein>
    <recommendedName>
        <fullName evidence="6">Sodium/calcium exchanger membrane region domain-containing protein</fullName>
    </recommendedName>
</protein>
<dbReference type="PANTHER" id="PTHR10846">
    <property type="entry name" value="SODIUM/POTASSIUM/CALCIUM EXCHANGER"/>
    <property type="match status" value="1"/>
</dbReference>
<dbReference type="Gene3D" id="1.20.1420.30">
    <property type="entry name" value="NCX, central ion-binding region"/>
    <property type="match status" value="2"/>
</dbReference>
<evidence type="ECO:0000256" key="1">
    <source>
        <dbReference type="ARBA" id="ARBA00004141"/>
    </source>
</evidence>
<dbReference type="GO" id="GO:0005886">
    <property type="term" value="C:plasma membrane"/>
    <property type="evidence" value="ECO:0007669"/>
    <property type="project" value="TreeGrafter"/>
</dbReference>
<evidence type="ECO:0000256" key="2">
    <source>
        <dbReference type="ARBA" id="ARBA00022692"/>
    </source>
</evidence>
<dbReference type="Pfam" id="PF01699">
    <property type="entry name" value="Na_Ca_ex"/>
    <property type="match status" value="2"/>
</dbReference>
<feature type="transmembrane region" description="Helical" evidence="5">
    <location>
        <begin position="39"/>
        <end position="63"/>
    </location>
</feature>
<feature type="domain" description="Sodium/calcium exchanger membrane region" evidence="6">
    <location>
        <begin position="185"/>
        <end position="325"/>
    </location>
</feature>
<feature type="transmembrane region" description="Helical" evidence="5">
    <location>
        <begin position="249"/>
        <end position="275"/>
    </location>
</feature>
<evidence type="ECO:0000259" key="6">
    <source>
        <dbReference type="Pfam" id="PF01699"/>
    </source>
</evidence>
<feature type="domain" description="Sodium/calcium exchanger membrane region" evidence="6">
    <location>
        <begin position="5"/>
        <end position="146"/>
    </location>
</feature>
<name>A0A2M8KWV2_9BACT</name>
<evidence type="ECO:0000256" key="5">
    <source>
        <dbReference type="SAM" id="Phobius"/>
    </source>
</evidence>
<dbReference type="AlphaFoldDB" id="A0A2M8KWV2"/>
<dbReference type="GO" id="GO:0006874">
    <property type="term" value="P:intracellular calcium ion homeostasis"/>
    <property type="evidence" value="ECO:0007669"/>
    <property type="project" value="TreeGrafter"/>
</dbReference>
<keyword evidence="2 5" id="KW-0812">Transmembrane</keyword>
<dbReference type="GO" id="GO:0005262">
    <property type="term" value="F:calcium channel activity"/>
    <property type="evidence" value="ECO:0007669"/>
    <property type="project" value="TreeGrafter"/>
</dbReference>
<keyword evidence="3 5" id="KW-1133">Transmembrane helix</keyword>
<feature type="transmembrane region" description="Helical" evidence="5">
    <location>
        <begin position="69"/>
        <end position="93"/>
    </location>
</feature>
<gene>
    <name evidence="7" type="ORF">COU90_02835</name>
</gene>
<feature type="transmembrane region" description="Helical" evidence="5">
    <location>
        <begin position="128"/>
        <end position="147"/>
    </location>
</feature>
<dbReference type="PANTHER" id="PTHR10846:SF8">
    <property type="entry name" value="INNER MEMBRANE PROTEIN YRBG"/>
    <property type="match status" value="1"/>
</dbReference>
<comment type="subcellular location">
    <subcellularLocation>
        <location evidence="1">Membrane</location>
        <topology evidence="1">Multi-pass membrane protein</topology>
    </subcellularLocation>
</comment>
<proteinExistence type="predicted"/>
<comment type="caution">
    <text evidence="7">The sequence shown here is derived from an EMBL/GenBank/DDBJ whole genome shotgun (WGS) entry which is preliminary data.</text>
</comment>
<evidence type="ECO:0000313" key="8">
    <source>
        <dbReference type="Proteomes" id="UP000229098"/>
    </source>
</evidence>